<evidence type="ECO:0000313" key="2">
    <source>
        <dbReference type="Proteomes" id="UP001732700"/>
    </source>
</evidence>
<organism evidence="1 2">
    <name type="scientific">Avena sativa</name>
    <name type="common">Oat</name>
    <dbReference type="NCBI Taxonomy" id="4498"/>
    <lineage>
        <taxon>Eukaryota</taxon>
        <taxon>Viridiplantae</taxon>
        <taxon>Streptophyta</taxon>
        <taxon>Embryophyta</taxon>
        <taxon>Tracheophyta</taxon>
        <taxon>Spermatophyta</taxon>
        <taxon>Magnoliopsida</taxon>
        <taxon>Liliopsida</taxon>
        <taxon>Poales</taxon>
        <taxon>Poaceae</taxon>
        <taxon>BOP clade</taxon>
        <taxon>Pooideae</taxon>
        <taxon>Poodae</taxon>
        <taxon>Poeae</taxon>
        <taxon>Poeae Chloroplast Group 1 (Aveneae type)</taxon>
        <taxon>Aveninae</taxon>
        <taxon>Avena</taxon>
    </lineage>
</organism>
<reference evidence="1" key="1">
    <citation type="submission" date="2021-05" db="EMBL/GenBank/DDBJ databases">
        <authorList>
            <person name="Scholz U."/>
            <person name="Mascher M."/>
            <person name="Fiebig A."/>
        </authorList>
    </citation>
    <scope>NUCLEOTIDE SEQUENCE [LARGE SCALE GENOMIC DNA]</scope>
</reference>
<dbReference type="EnsemblPlants" id="AVESA.00010b.r2.4DG0744910.1">
    <property type="protein sequence ID" value="AVESA.00010b.r2.4DG0744910.1.CDS"/>
    <property type="gene ID" value="AVESA.00010b.r2.4DG0744910"/>
</dbReference>
<dbReference type="Proteomes" id="UP001732700">
    <property type="component" value="Chromosome 4D"/>
</dbReference>
<accession>A0ACD5X668</accession>
<proteinExistence type="predicted"/>
<name>A0ACD5X668_AVESA</name>
<keyword evidence="2" id="KW-1185">Reference proteome</keyword>
<reference evidence="1" key="2">
    <citation type="submission" date="2025-09" db="UniProtKB">
        <authorList>
            <consortium name="EnsemblPlants"/>
        </authorList>
    </citation>
    <scope>IDENTIFICATION</scope>
</reference>
<evidence type="ECO:0000313" key="1">
    <source>
        <dbReference type="EnsemblPlants" id="AVESA.00010b.r2.4DG0744910.1.CDS"/>
    </source>
</evidence>
<protein>
    <submittedName>
        <fullName evidence="1">Uncharacterized protein</fullName>
    </submittedName>
</protein>
<sequence length="268" mass="29923">MVTHNSWPGLAVPVFDVRTRRLDLGPPPRASSSRTLRCPAYLPLGDKLVSLDAGSAEMLGPPPPRCSIGYSEEWSWRKLPRPPFRCMAVRSYAAHPDGRTVFFSTDIDKNSVFSSSVPATFALDVTGSGEPWRRLGEWRLPFSRQAHFDPELDAWVGLAGGNKDNLGYLCSTDVPQPSSSTDDQPAPPPDWKLSKEKMFCHDPAEEHAGATLAYMGSRSRFCLVHCFSVADEEYADMDVEAEEDRPRRHLLRLTSFSLKYDKHGNLQV</sequence>